<evidence type="ECO:0000313" key="3">
    <source>
        <dbReference type="Proteomes" id="UP000324222"/>
    </source>
</evidence>
<organism evidence="2 3">
    <name type="scientific">Portunus trituberculatus</name>
    <name type="common">Swimming crab</name>
    <name type="synonym">Neptunus trituberculatus</name>
    <dbReference type="NCBI Taxonomy" id="210409"/>
    <lineage>
        <taxon>Eukaryota</taxon>
        <taxon>Metazoa</taxon>
        <taxon>Ecdysozoa</taxon>
        <taxon>Arthropoda</taxon>
        <taxon>Crustacea</taxon>
        <taxon>Multicrustacea</taxon>
        <taxon>Malacostraca</taxon>
        <taxon>Eumalacostraca</taxon>
        <taxon>Eucarida</taxon>
        <taxon>Decapoda</taxon>
        <taxon>Pleocyemata</taxon>
        <taxon>Brachyura</taxon>
        <taxon>Eubrachyura</taxon>
        <taxon>Portunoidea</taxon>
        <taxon>Portunidae</taxon>
        <taxon>Portuninae</taxon>
        <taxon>Portunus</taxon>
    </lineage>
</organism>
<dbReference type="EMBL" id="VSRR010002179">
    <property type="protein sequence ID" value="MPC30024.1"/>
    <property type="molecule type" value="Genomic_DNA"/>
</dbReference>
<keyword evidence="3" id="KW-1185">Reference proteome</keyword>
<sequence>MGRETCTPRARQRERKIRAKERSRMRR</sequence>
<protein>
    <submittedName>
        <fullName evidence="2">Uncharacterized protein</fullName>
    </submittedName>
</protein>
<evidence type="ECO:0000313" key="2">
    <source>
        <dbReference type="EMBL" id="MPC30024.1"/>
    </source>
</evidence>
<evidence type="ECO:0000256" key="1">
    <source>
        <dbReference type="SAM" id="MobiDB-lite"/>
    </source>
</evidence>
<feature type="compositionally biased region" description="Basic residues" evidence="1">
    <location>
        <begin position="10"/>
        <end position="27"/>
    </location>
</feature>
<dbReference type="AlphaFoldDB" id="A0A5B7EB62"/>
<accession>A0A5B7EB62</accession>
<gene>
    <name evidence="2" type="ORF">E2C01_023278</name>
</gene>
<feature type="region of interest" description="Disordered" evidence="1">
    <location>
        <begin position="1"/>
        <end position="27"/>
    </location>
</feature>
<comment type="caution">
    <text evidence="2">The sequence shown here is derived from an EMBL/GenBank/DDBJ whole genome shotgun (WGS) entry which is preliminary data.</text>
</comment>
<reference evidence="2 3" key="1">
    <citation type="submission" date="2019-05" db="EMBL/GenBank/DDBJ databases">
        <title>Another draft genome of Portunus trituberculatus and its Hox gene families provides insights of decapod evolution.</title>
        <authorList>
            <person name="Jeong J.-H."/>
            <person name="Song I."/>
            <person name="Kim S."/>
            <person name="Choi T."/>
            <person name="Kim D."/>
            <person name="Ryu S."/>
            <person name="Kim W."/>
        </authorList>
    </citation>
    <scope>NUCLEOTIDE SEQUENCE [LARGE SCALE GENOMIC DNA]</scope>
    <source>
        <tissue evidence="2">Muscle</tissue>
    </source>
</reference>
<proteinExistence type="predicted"/>
<name>A0A5B7EB62_PORTR</name>
<dbReference type="Proteomes" id="UP000324222">
    <property type="component" value="Unassembled WGS sequence"/>
</dbReference>